<keyword evidence="2" id="KW-0479">Metal-binding</keyword>
<feature type="domain" description="4Fe-4S ferredoxin-type" evidence="5">
    <location>
        <begin position="1"/>
        <end position="29"/>
    </location>
</feature>
<dbReference type="Pfam" id="PF14697">
    <property type="entry name" value="Fer4_21"/>
    <property type="match status" value="1"/>
</dbReference>
<evidence type="ECO:0000256" key="4">
    <source>
        <dbReference type="ARBA" id="ARBA00023014"/>
    </source>
</evidence>
<comment type="caution">
    <text evidence="6">The sequence shown here is derived from an EMBL/GenBank/DDBJ whole genome shotgun (WGS) entry which is preliminary data.</text>
</comment>
<sequence length="149" mass="16080">MPHYIDEKCIGCTACVSVCPTEAISGERKQLHYIDPKLCIDCDACVRSCPVLAIADEFGVYKPRIPKRSDWPKPVIDPVSCSGCDFCVDICPFDCLELAGDGPFFGTAVLVRPNACVGCKECEEVCAKGAIIVLAPDEQHPIAVAEGRM</sequence>
<evidence type="ECO:0000256" key="2">
    <source>
        <dbReference type="ARBA" id="ARBA00022723"/>
    </source>
</evidence>
<dbReference type="PROSITE" id="PS51379">
    <property type="entry name" value="4FE4S_FER_2"/>
    <property type="match status" value="4"/>
</dbReference>
<evidence type="ECO:0000256" key="1">
    <source>
        <dbReference type="ARBA" id="ARBA00022485"/>
    </source>
</evidence>
<evidence type="ECO:0000256" key="3">
    <source>
        <dbReference type="ARBA" id="ARBA00023004"/>
    </source>
</evidence>
<dbReference type="InterPro" id="IPR050572">
    <property type="entry name" value="Fe-S_Ferredoxin"/>
</dbReference>
<dbReference type="AlphaFoldDB" id="A0A953IAY0"/>
<protein>
    <submittedName>
        <fullName evidence="6">4Fe-4S dicluster domain-containing protein</fullName>
    </submittedName>
</protein>
<reference evidence="6" key="1">
    <citation type="submission" date="2017-11" db="EMBL/GenBank/DDBJ databases">
        <title>Three new genomes from thermophilic consortium.</title>
        <authorList>
            <person name="Quaggio R."/>
            <person name="Amgarten D."/>
            <person name="Setubal J.C."/>
        </authorList>
    </citation>
    <scope>NUCLEOTIDE SEQUENCE</scope>
    <source>
        <strain evidence="6">ZCTH01-B2</strain>
    </source>
</reference>
<accession>A0A953IAY0</accession>
<dbReference type="Proteomes" id="UP000732377">
    <property type="component" value="Unassembled WGS sequence"/>
</dbReference>
<proteinExistence type="predicted"/>
<gene>
    <name evidence="6" type="ORF">CWE10_07250</name>
</gene>
<keyword evidence="3" id="KW-0408">Iron</keyword>
<feature type="domain" description="4Fe-4S ferredoxin-type" evidence="5">
    <location>
        <begin position="72"/>
        <end position="101"/>
    </location>
</feature>
<dbReference type="SUPFAM" id="SSF54862">
    <property type="entry name" value="4Fe-4S ferredoxins"/>
    <property type="match status" value="1"/>
</dbReference>
<dbReference type="RefSeq" id="WP_011197255.1">
    <property type="nucleotide sequence ID" value="NZ_JACSIR010000063.1"/>
</dbReference>
<dbReference type="InterPro" id="IPR017896">
    <property type="entry name" value="4Fe4S_Fe-S-bd"/>
</dbReference>
<feature type="domain" description="4Fe-4S ferredoxin-type" evidence="5">
    <location>
        <begin position="30"/>
        <end position="59"/>
    </location>
</feature>
<dbReference type="Pfam" id="PF12838">
    <property type="entry name" value="Fer4_7"/>
    <property type="match status" value="1"/>
</dbReference>
<evidence type="ECO:0000313" key="7">
    <source>
        <dbReference type="Proteomes" id="UP000732377"/>
    </source>
</evidence>
<dbReference type="GO" id="GO:0046872">
    <property type="term" value="F:metal ion binding"/>
    <property type="evidence" value="ECO:0007669"/>
    <property type="project" value="UniProtKB-KW"/>
</dbReference>
<dbReference type="InterPro" id="IPR017900">
    <property type="entry name" value="4Fe4S_Fe_S_CS"/>
</dbReference>
<dbReference type="PROSITE" id="PS00198">
    <property type="entry name" value="4FE4S_FER_1"/>
    <property type="match status" value="3"/>
</dbReference>
<dbReference type="PANTHER" id="PTHR43687:SF1">
    <property type="entry name" value="FERREDOXIN III"/>
    <property type="match status" value="1"/>
</dbReference>
<dbReference type="EMBL" id="PIUK01000052">
    <property type="protein sequence ID" value="MBY6276009.1"/>
    <property type="molecule type" value="Genomic_DNA"/>
</dbReference>
<evidence type="ECO:0000313" key="6">
    <source>
        <dbReference type="EMBL" id="MBY6276009.1"/>
    </source>
</evidence>
<organism evidence="6 7">
    <name type="scientific">Symbiobacterium thermophilum</name>
    <dbReference type="NCBI Taxonomy" id="2734"/>
    <lineage>
        <taxon>Bacteria</taxon>
        <taxon>Bacillati</taxon>
        <taxon>Bacillota</taxon>
        <taxon>Clostridia</taxon>
        <taxon>Eubacteriales</taxon>
        <taxon>Symbiobacteriaceae</taxon>
        <taxon>Symbiobacterium</taxon>
    </lineage>
</organism>
<dbReference type="PANTHER" id="PTHR43687">
    <property type="entry name" value="ADENYLYLSULFATE REDUCTASE, BETA SUBUNIT"/>
    <property type="match status" value="1"/>
</dbReference>
<keyword evidence="1" id="KW-0004">4Fe-4S</keyword>
<dbReference type="OMA" id="YCNTCVE"/>
<name>A0A953IAY0_SYMTR</name>
<dbReference type="Gene3D" id="3.30.70.20">
    <property type="match status" value="2"/>
</dbReference>
<dbReference type="GO" id="GO:0051539">
    <property type="term" value="F:4 iron, 4 sulfur cluster binding"/>
    <property type="evidence" value="ECO:0007669"/>
    <property type="project" value="UniProtKB-KW"/>
</dbReference>
<keyword evidence="4" id="KW-0411">Iron-sulfur</keyword>
<evidence type="ECO:0000259" key="5">
    <source>
        <dbReference type="PROSITE" id="PS51379"/>
    </source>
</evidence>
<feature type="domain" description="4Fe-4S ferredoxin-type" evidence="5">
    <location>
        <begin position="107"/>
        <end position="137"/>
    </location>
</feature>